<dbReference type="InterPro" id="IPR011055">
    <property type="entry name" value="Dup_hybrid_motif"/>
</dbReference>
<keyword evidence="6" id="KW-0418">Kinase</keyword>
<dbReference type="RefSeq" id="WP_072581796.1">
    <property type="nucleotide sequence ID" value="NZ_CP016020.1"/>
</dbReference>
<dbReference type="GO" id="GO:0009401">
    <property type="term" value="P:phosphoenolpyruvate-dependent sugar phosphotransferase system"/>
    <property type="evidence" value="ECO:0007669"/>
    <property type="project" value="UniProtKB-KW"/>
</dbReference>
<dbReference type="AlphaFoldDB" id="A0A1L3MXD8"/>
<dbReference type="Gene3D" id="2.70.70.10">
    <property type="entry name" value="Glucose Permease (Domain IIA)"/>
    <property type="match status" value="1"/>
</dbReference>
<dbReference type="PANTHER" id="PTHR45008">
    <property type="entry name" value="PTS SYSTEM GLUCOSE-SPECIFIC EIIA COMPONENT"/>
    <property type="match status" value="1"/>
</dbReference>
<keyword evidence="2" id="KW-0813">Transport</keyword>
<keyword evidence="3 8" id="KW-0762">Sugar transport</keyword>
<protein>
    <submittedName>
        <fullName evidence="8">PTS glucose transporter subunit IIA</fullName>
    </submittedName>
</protein>
<dbReference type="Pfam" id="PF00358">
    <property type="entry name" value="PTS_EIIA_1"/>
    <property type="match status" value="1"/>
</dbReference>
<evidence type="ECO:0000259" key="7">
    <source>
        <dbReference type="PROSITE" id="PS51093"/>
    </source>
</evidence>
<dbReference type="KEGG" id="bwh:A9C19_07755"/>
<gene>
    <name evidence="8" type="ORF">A9C19_07755</name>
</gene>
<dbReference type="NCBIfam" id="TIGR00830">
    <property type="entry name" value="PTBA"/>
    <property type="match status" value="1"/>
</dbReference>
<evidence type="ECO:0000256" key="5">
    <source>
        <dbReference type="ARBA" id="ARBA00022683"/>
    </source>
</evidence>
<evidence type="ECO:0000256" key="4">
    <source>
        <dbReference type="ARBA" id="ARBA00022679"/>
    </source>
</evidence>
<comment type="subcellular location">
    <subcellularLocation>
        <location evidence="1">Cytoplasm</location>
    </subcellularLocation>
</comment>
<dbReference type="FunFam" id="2.70.70.10:FF:000001">
    <property type="entry name" value="PTS system glucose-specific IIA component"/>
    <property type="match status" value="1"/>
</dbReference>
<dbReference type="EMBL" id="CP016020">
    <property type="protein sequence ID" value="APH07005.1"/>
    <property type="molecule type" value="Genomic_DNA"/>
</dbReference>
<dbReference type="InterPro" id="IPR050890">
    <property type="entry name" value="PTS_EIIA_component"/>
</dbReference>
<dbReference type="STRING" id="1547283.A9C19_07755"/>
<feature type="domain" description="PTS EIIA type-1" evidence="7">
    <location>
        <begin position="33"/>
        <end position="137"/>
    </location>
</feature>
<dbReference type="SUPFAM" id="SSF51261">
    <property type="entry name" value="Duplicated hybrid motif"/>
    <property type="match status" value="1"/>
</dbReference>
<dbReference type="Proteomes" id="UP000181936">
    <property type="component" value="Chromosome"/>
</dbReference>
<accession>A0A1L3MXD8</accession>
<keyword evidence="5" id="KW-0598">Phosphotransferase system</keyword>
<dbReference type="OrthoDB" id="92465at2"/>
<proteinExistence type="predicted"/>
<dbReference type="GO" id="GO:0016301">
    <property type="term" value="F:kinase activity"/>
    <property type="evidence" value="ECO:0007669"/>
    <property type="project" value="UniProtKB-KW"/>
</dbReference>
<keyword evidence="9" id="KW-1185">Reference proteome</keyword>
<evidence type="ECO:0000313" key="9">
    <source>
        <dbReference type="Proteomes" id="UP000181936"/>
    </source>
</evidence>
<evidence type="ECO:0000256" key="1">
    <source>
        <dbReference type="ARBA" id="ARBA00004496"/>
    </source>
</evidence>
<keyword evidence="4" id="KW-0808">Transferase</keyword>
<dbReference type="PROSITE" id="PS00371">
    <property type="entry name" value="PTS_EIIA_TYPE_1_HIS"/>
    <property type="match status" value="1"/>
</dbReference>
<evidence type="ECO:0000256" key="6">
    <source>
        <dbReference type="ARBA" id="ARBA00022777"/>
    </source>
</evidence>
<dbReference type="PANTHER" id="PTHR45008:SF1">
    <property type="entry name" value="PTS SYSTEM GLUCOSE-SPECIFIC EIIA COMPONENT"/>
    <property type="match status" value="1"/>
</dbReference>
<evidence type="ECO:0000256" key="3">
    <source>
        <dbReference type="ARBA" id="ARBA00022597"/>
    </source>
</evidence>
<evidence type="ECO:0000256" key="2">
    <source>
        <dbReference type="ARBA" id="ARBA00022448"/>
    </source>
</evidence>
<dbReference type="PROSITE" id="PS51093">
    <property type="entry name" value="PTS_EIIA_TYPE_1"/>
    <property type="match status" value="1"/>
</dbReference>
<evidence type="ECO:0000313" key="8">
    <source>
        <dbReference type="EMBL" id="APH07005.1"/>
    </source>
</evidence>
<name>A0A1L3MXD8_9BACI</name>
<reference evidence="8 9" key="1">
    <citation type="journal article" date="2016" name="Sci. Rep.">
        <title>Complete genome sequence and transcriptomic analysis of a novel marine strain Bacillus weihaiensis reveals the mechanism of brown algae degradation.</title>
        <authorList>
            <person name="Zhu Y."/>
            <person name="Chen P."/>
            <person name="Bao Y."/>
            <person name="Men Y."/>
            <person name="Zeng Y."/>
            <person name="Yang J."/>
            <person name="Sun J."/>
            <person name="Sun Y."/>
        </authorList>
    </citation>
    <scope>NUCLEOTIDE SEQUENCE [LARGE SCALE GENOMIC DNA]</scope>
    <source>
        <strain evidence="8 9">Alg07</strain>
    </source>
</reference>
<sequence>MLKSLFGKKEKKTEETLYSPLTGEVLKLEDVPDPVFSQKLMGEGFAVEPSDGSVVSPINGQVIQVFHTKHAIGLRSETGVEILIHIGLETVSLDGDGFEVHVKEGQKVKVGDLLISAHLSLISEKAESIITPIVMTNSDVIEEVSEMITGSATKGTTKVCTVRVKR</sequence>
<organism evidence="8 9">
    <name type="scientific">Bacillus weihaiensis</name>
    <dbReference type="NCBI Taxonomy" id="1547283"/>
    <lineage>
        <taxon>Bacteria</taxon>
        <taxon>Bacillati</taxon>
        <taxon>Bacillota</taxon>
        <taxon>Bacilli</taxon>
        <taxon>Bacillales</taxon>
        <taxon>Bacillaceae</taxon>
        <taxon>Bacillus</taxon>
    </lineage>
</organism>
<dbReference type="InterPro" id="IPR001127">
    <property type="entry name" value="PTS_EIIA_1_perm"/>
</dbReference>
<dbReference type="GO" id="GO:0005737">
    <property type="term" value="C:cytoplasm"/>
    <property type="evidence" value="ECO:0007669"/>
    <property type="project" value="UniProtKB-SubCell"/>
</dbReference>